<protein>
    <submittedName>
        <fullName evidence="2">Reverse transcriptase and recombinase</fullName>
    </submittedName>
</protein>
<feature type="compositionally biased region" description="Basic residues" evidence="1">
    <location>
        <begin position="328"/>
        <end position="342"/>
    </location>
</feature>
<evidence type="ECO:0000313" key="2">
    <source>
        <dbReference type="EMBL" id="KMQ86298.1"/>
    </source>
</evidence>
<dbReference type="EMBL" id="LBMM01012285">
    <property type="protein sequence ID" value="KMQ86298.1"/>
    <property type="molecule type" value="Genomic_DNA"/>
</dbReference>
<keyword evidence="2" id="KW-0695">RNA-directed DNA polymerase</keyword>
<keyword evidence="3" id="KW-1185">Reference proteome</keyword>
<dbReference type="OrthoDB" id="7698113at2759"/>
<evidence type="ECO:0000256" key="1">
    <source>
        <dbReference type="SAM" id="MobiDB-lite"/>
    </source>
</evidence>
<dbReference type="AlphaFoldDB" id="A0A0J7K733"/>
<dbReference type="PaxDb" id="67767-A0A0J7K733"/>
<dbReference type="PANTHER" id="PTHR34239">
    <property type="entry name" value="APPLE DOMAIN-CONTAINING PROTEIN"/>
    <property type="match status" value="1"/>
</dbReference>
<feature type="region of interest" description="Disordered" evidence="1">
    <location>
        <begin position="24"/>
        <end position="84"/>
    </location>
</feature>
<feature type="compositionally biased region" description="Polar residues" evidence="1">
    <location>
        <begin position="273"/>
        <end position="292"/>
    </location>
</feature>
<sequence>MAEKRRAEDIQSIYKKLQKIQRKLDTLRADSESSSTNEEEEEVIEEEESDHSDAIKKGQEEEEIEQNNEQTEKENVPPDNLVQNTEKTVSEDILEMLGEDPQKSKALDIVLHDSLKLRWNYWVTHGIEKKSKEELMEKYARSTEFDAPKLNPEISAILSESAAKRDNFMVENQKLAGSALTAIGSALTMVMTEEDDIDKLLFVDRLNGAAKLIMAIHYNETESRKAFIYPGINKQFKTTLKDRKSDVFLFGENLSEKIKESKNIEKLTQNVKNQQVSKNTSQYPKKNLNAKSLQGKRPFTNRAGYSNTQGHNRPRLSFRTKEPYNARARTHRSPSRSTRRTR</sequence>
<proteinExistence type="predicted"/>
<keyword evidence="2" id="KW-0808">Transferase</keyword>
<keyword evidence="2" id="KW-0548">Nucleotidyltransferase</keyword>
<reference evidence="2 3" key="1">
    <citation type="submission" date="2015-04" db="EMBL/GenBank/DDBJ databases">
        <title>Lasius niger genome sequencing.</title>
        <authorList>
            <person name="Konorov E.A."/>
            <person name="Nikitin M.A."/>
            <person name="Kirill M.V."/>
            <person name="Chang P."/>
        </authorList>
    </citation>
    <scope>NUCLEOTIDE SEQUENCE [LARGE SCALE GENOMIC DNA]</scope>
    <source>
        <tissue evidence="2">Whole</tissue>
    </source>
</reference>
<evidence type="ECO:0000313" key="3">
    <source>
        <dbReference type="Proteomes" id="UP000036403"/>
    </source>
</evidence>
<accession>A0A0J7K733</accession>
<gene>
    <name evidence="2" type="ORF">RF55_14740</name>
</gene>
<comment type="caution">
    <text evidence="2">The sequence shown here is derived from an EMBL/GenBank/DDBJ whole genome shotgun (WGS) entry which is preliminary data.</text>
</comment>
<name>A0A0J7K733_LASNI</name>
<feature type="compositionally biased region" description="Acidic residues" evidence="1">
    <location>
        <begin position="37"/>
        <end position="50"/>
    </location>
</feature>
<feature type="region of interest" description="Disordered" evidence="1">
    <location>
        <begin position="273"/>
        <end position="342"/>
    </location>
</feature>
<dbReference type="PANTHER" id="PTHR34239:SF2">
    <property type="entry name" value="TRANSPOSABLE ELEMENT P TRANSPOSASE_THAP9 CONSERVED DOMAIN-CONTAINING PROTEIN"/>
    <property type="match status" value="1"/>
</dbReference>
<dbReference type="Proteomes" id="UP000036403">
    <property type="component" value="Unassembled WGS sequence"/>
</dbReference>
<organism evidence="2 3">
    <name type="scientific">Lasius niger</name>
    <name type="common">Black garden ant</name>
    <dbReference type="NCBI Taxonomy" id="67767"/>
    <lineage>
        <taxon>Eukaryota</taxon>
        <taxon>Metazoa</taxon>
        <taxon>Ecdysozoa</taxon>
        <taxon>Arthropoda</taxon>
        <taxon>Hexapoda</taxon>
        <taxon>Insecta</taxon>
        <taxon>Pterygota</taxon>
        <taxon>Neoptera</taxon>
        <taxon>Endopterygota</taxon>
        <taxon>Hymenoptera</taxon>
        <taxon>Apocrita</taxon>
        <taxon>Aculeata</taxon>
        <taxon>Formicoidea</taxon>
        <taxon>Formicidae</taxon>
        <taxon>Formicinae</taxon>
        <taxon>Lasius</taxon>
        <taxon>Lasius</taxon>
    </lineage>
</organism>
<dbReference type="GO" id="GO:0003964">
    <property type="term" value="F:RNA-directed DNA polymerase activity"/>
    <property type="evidence" value="ECO:0007669"/>
    <property type="project" value="UniProtKB-KW"/>
</dbReference>